<keyword evidence="1" id="KW-1133">Transmembrane helix</keyword>
<accession>A0ABU8RI21</accession>
<reference evidence="2 3" key="1">
    <citation type="journal article" date="2017" name="Int. J. Syst. Evol. Microbiol.">
        <title>Pseudokineococcus basanitobsidens sp. nov., isolated from volcanic rock.</title>
        <authorList>
            <person name="Lee D.W."/>
            <person name="Park M.Y."/>
            <person name="Kim J.J."/>
            <person name="Kim B.S."/>
        </authorList>
    </citation>
    <scope>NUCLEOTIDE SEQUENCE [LARGE SCALE GENOMIC DNA]</scope>
    <source>
        <strain evidence="2 3">DSM 103726</strain>
    </source>
</reference>
<keyword evidence="1" id="KW-0472">Membrane</keyword>
<name>A0ABU8RI21_9ACTN</name>
<dbReference type="Pfam" id="PF10825">
    <property type="entry name" value="DUF2752"/>
    <property type="match status" value="1"/>
</dbReference>
<dbReference type="Proteomes" id="UP001387100">
    <property type="component" value="Unassembled WGS sequence"/>
</dbReference>
<keyword evidence="1" id="KW-0812">Transmembrane</keyword>
<comment type="caution">
    <text evidence="2">The sequence shown here is derived from an EMBL/GenBank/DDBJ whole genome shotgun (WGS) entry which is preliminary data.</text>
</comment>
<feature type="transmembrane region" description="Helical" evidence="1">
    <location>
        <begin position="24"/>
        <end position="48"/>
    </location>
</feature>
<evidence type="ECO:0000313" key="2">
    <source>
        <dbReference type="EMBL" id="MEJ5944725.1"/>
    </source>
</evidence>
<organism evidence="2 3">
    <name type="scientific">Pseudokineococcus basanitobsidens</name>
    <dbReference type="NCBI Taxonomy" id="1926649"/>
    <lineage>
        <taxon>Bacteria</taxon>
        <taxon>Bacillati</taxon>
        <taxon>Actinomycetota</taxon>
        <taxon>Actinomycetes</taxon>
        <taxon>Kineosporiales</taxon>
        <taxon>Kineosporiaceae</taxon>
        <taxon>Pseudokineococcus</taxon>
    </lineage>
</organism>
<evidence type="ECO:0000313" key="3">
    <source>
        <dbReference type="Proteomes" id="UP001387100"/>
    </source>
</evidence>
<keyword evidence="3" id="KW-1185">Reference proteome</keyword>
<gene>
    <name evidence="2" type="ORF">WDZ17_05385</name>
</gene>
<dbReference type="InterPro" id="IPR021215">
    <property type="entry name" value="DUF2752"/>
</dbReference>
<sequence>MLTGLPCPGCGGLRAVSDLLHGDVLAALASNALAVVLVLGGASLWAVWTTAALRRRSMGLVEAVTDRRVAVGVVCLVAFTVLRWVPPTAAMLAP</sequence>
<evidence type="ECO:0000256" key="1">
    <source>
        <dbReference type="SAM" id="Phobius"/>
    </source>
</evidence>
<feature type="transmembrane region" description="Helical" evidence="1">
    <location>
        <begin position="69"/>
        <end position="86"/>
    </location>
</feature>
<protein>
    <submittedName>
        <fullName evidence="2">DUF2752 domain-containing protein</fullName>
    </submittedName>
</protein>
<proteinExistence type="predicted"/>
<dbReference type="EMBL" id="JBBIAA010000003">
    <property type="protein sequence ID" value="MEJ5944725.1"/>
    <property type="molecule type" value="Genomic_DNA"/>
</dbReference>